<keyword evidence="1" id="KW-0479">Metal-binding</keyword>
<dbReference type="InterPro" id="IPR028889">
    <property type="entry name" value="USP"/>
</dbReference>
<dbReference type="GO" id="GO:0016579">
    <property type="term" value="P:protein deubiquitination"/>
    <property type="evidence" value="ECO:0007669"/>
    <property type="project" value="InterPro"/>
</dbReference>
<evidence type="ECO:0000256" key="3">
    <source>
        <dbReference type="ARBA" id="ARBA00022833"/>
    </source>
</evidence>
<dbReference type="Pfam" id="PF00443">
    <property type="entry name" value="UCH"/>
    <property type="match status" value="1"/>
</dbReference>
<keyword evidence="4" id="KW-0175">Coiled coil</keyword>
<protein>
    <submittedName>
        <fullName evidence="8">Ubiquitin carboxyl-terminal hydrolase</fullName>
    </submittedName>
</protein>
<dbReference type="PROSITE" id="PS51283">
    <property type="entry name" value="DUSP"/>
    <property type="match status" value="1"/>
</dbReference>
<dbReference type="InParanoid" id="A0A078AQY0"/>
<dbReference type="OrthoDB" id="419330at2759"/>
<dbReference type="Gene3D" id="3.90.70.10">
    <property type="entry name" value="Cysteine proteinases"/>
    <property type="match status" value="3"/>
</dbReference>
<keyword evidence="8" id="KW-0378">Hydrolase</keyword>
<sequence length="1422" mass="167808">MENQEKIGKKVIIPTLIKDTSDNKKRDDDEEDFNDLFSSSSSDESTNKANEKQKHQMTNQANETPPTSSTINSSTKINNLAQVNSKLQSLETPHYQSNTRVTYEQYRERHPNDCSPRRIQDMKTREVKEENGKGQEAEIEGEDIGAEANRIEEEMIATHLHLEEEKMTIEGLGVATVDIMIKTRVVQEDETHHLNLGKPKHSKRYDVKSDNEEFYKKLFNKIESKPGTKSIHQKINEAIKVAQYCYLLNETKWNAFDDEFYVINRRWFDKWKNFVSYDYIVNHVMNLNKPMKDLSINKILNSGCSHPGDVTNKFLIMDQKDFYHHRVDFTNYTNFPIKEDQKLDRDYFITAKGVWKILYNSYDGLEIVRFSIAKDKIGKAYRDALLPKVKIALMRRGEKLKYPKQLNLQRKQKFKDLKVHLKNIFQFLTDTNLTDIRLWLFSDEEMGLDEFLESYNNPDGIAGNLTHTFEFPGHSLENKLECFIDEYKSVQTNKTVFIEVKRSGHQWIFNLESRDQSKFYHPTESEIWKLQYMLNDMDDRDTFFDYNFSYNLYWKNRNHTIRDYFDQSYQDINLYEEFVQMYNNLKDSRQIMDQGDNKRQSHSVSSTENKCGFCGKIKSPMLESCLICNGVKYCNLDCKQNDQKFHQKTVCDKYLKNQAKAALKEQQREQQREKKLQLLQQKAKLKKKQKRVYDNFNELESDEEWHGSEDDLENTIFSGQSKRARRGENSQSQKVANEDSNKENSEENKINMEVEVEDDQESELKDKKSDFNNTQTESVSSKESDSQSHKRRMKMVQKQHIKQMRGRPQATKAPVSRNLKQKEQESSSSSSTESEPEESQASQSNEGEEKESQKEPEKELTLSQQISRFSYNDHKFIIGNGISNIGNNCYMNSIIQALAMNIKLKMKLQQYSNVENLEIQKPIVFSLLKIFNEIKVPSGGIQTTINPTYFKLALSLKSDLFKGNDQFDAQEFLSYFLFEGKLKQEIRCKSCNFVSTTIENFNYLSLPIEFQSDKSNYTRLRIIYIFDIDKFKKYEILFKPAQYLYKNVFERVKNKISQDRKELKSGKKTFIMVDLKDSCELASVLMGENMLLTFGENKEFTTYAYEVYKCNVEKLLPINFLHITKEEYDFQNRRQAYEDIFFGPDSEQPYSLYLLMKDHTRVKLDMRQNKKLFKTYDLSSVIRTEIEFNMAADFQKMREEFNKIQEQGLPEKETKNEIRKLDLETCIKNFAKPELITGNQWLCQQCLVKRDCVKFTYLQKEPESLIIHLKRFNVDPITFQRKRLEHIIKFPTSKFKFSKVFHEGSGVKNMDGIQLKKYTLQAVVQHRNGIMGDGGHYVTYCRDEKEKQWYLYDDSKVQKLNPDRKKEEIINSNSYLLFYRIKDEDERSDTTYNSTSNSANNTTTNTNTTINKQKQKKRKRRW</sequence>
<dbReference type="InterPro" id="IPR002893">
    <property type="entry name" value="Znf_MYND"/>
</dbReference>
<dbReference type="InterPro" id="IPR006615">
    <property type="entry name" value="Pept_C19_DUSP"/>
</dbReference>
<feature type="compositionally biased region" description="Basic and acidic residues" evidence="5">
    <location>
        <begin position="850"/>
        <end position="860"/>
    </location>
</feature>
<dbReference type="PROSITE" id="PS00972">
    <property type="entry name" value="USP_1"/>
    <property type="match status" value="1"/>
</dbReference>
<dbReference type="SUPFAM" id="SSF143791">
    <property type="entry name" value="DUSP-like"/>
    <property type="match status" value="1"/>
</dbReference>
<dbReference type="InterPro" id="IPR050164">
    <property type="entry name" value="Peptidase_C19"/>
</dbReference>
<dbReference type="SUPFAM" id="SSF54001">
    <property type="entry name" value="Cysteine proteinases"/>
    <property type="match status" value="1"/>
</dbReference>
<keyword evidence="3" id="KW-0862">Zinc</keyword>
<feature type="region of interest" description="Disordered" evidence="5">
    <location>
        <begin position="1388"/>
        <end position="1422"/>
    </location>
</feature>
<gene>
    <name evidence="8" type="primary">Contig1436.g1574</name>
    <name evidence="8" type="ORF">STYLEM_13899</name>
</gene>
<evidence type="ECO:0000313" key="9">
    <source>
        <dbReference type="Proteomes" id="UP000039865"/>
    </source>
</evidence>
<feature type="compositionally biased region" description="Low complexity" evidence="5">
    <location>
        <begin position="35"/>
        <end position="44"/>
    </location>
</feature>
<dbReference type="PROSITE" id="PS01360">
    <property type="entry name" value="ZF_MYND_1"/>
    <property type="match status" value="1"/>
</dbReference>
<feature type="compositionally biased region" description="Low complexity" evidence="5">
    <location>
        <begin position="62"/>
        <end position="73"/>
    </location>
</feature>
<dbReference type="GO" id="GO:0008270">
    <property type="term" value="F:zinc ion binding"/>
    <property type="evidence" value="ECO:0007669"/>
    <property type="project" value="UniProtKB-KW"/>
</dbReference>
<feature type="compositionally biased region" description="Basic residues" evidence="5">
    <location>
        <begin position="789"/>
        <end position="805"/>
    </location>
</feature>
<feature type="compositionally biased region" description="Basic residues" evidence="5">
    <location>
        <begin position="1413"/>
        <end position="1422"/>
    </location>
</feature>
<feature type="coiled-coil region" evidence="4">
    <location>
        <begin position="656"/>
        <end position="702"/>
    </location>
</feature>
<organism evidence="8 9">
    <name type="scientific">Stylonychia lemnae</name>
    <name type="common">Ciliate</name>
    <dbReference type="NCBI Taxonomy" id="5949"/>
    <lineage>
        <taxon>Eukaryota</taxon>
        <taxon>Sar</taxon>
        <taxon>Alveolata</taxon>
        <taxon>Ciliophora</taxon>
        <taxon>Intramacronucleata</taxon>
        <taxon>Spirotrichea</taxon>
        <taxon>Stichotrichia</taxon>
        <taxon>Sporadotrichida</taxon>
        <taxon>Oxytrichidae</taxon>
        <taxon>Stylonychinae</taxon>
        <taxon>Stylonychia</taxon>
    </lineage>
</organism>
<evidence type="ECO:0000256" key="1">
    <source>
        <dbReference type="ARBA" id="ARBA00022723"/>
    </source>
</evidence>
<dbReference type="Proteomes" id="UP000039865">
    <property type="component" value="Unassembled WGS sequence"/>
</dbReference>
<feature type="region of interest" description="Disordered" evidence="5">
    <location>
        <begin position="718"/>
        <end position="862"/>
    </location>
</feature>
<evidence type="ECO:0000259" key="7">
    <source>
        <dbReference type="PROSITE" id="PS51283"/>
    </source>
</evidence>
<feature type="compositionally biased region" description="Low complexity" evidence="5">
    <location>
        <begin position="1390"/>
        <end position="1411"/>
    </location>
</feature>
<dbReference type="InterPro" id="IPR001394">
    <property type="entry name" value="Peptidase_C19_UCH"/>
</dbReference>
<feature type="region of interest" description="Disordered" evidence="5">
    <location>
        <begin position="1"/>
        <end position="73"/>
    </location>
</feature>
<dbReference type="InterPro" id="IPR018200">
    <property type="entry name" value="USP_CS"/>
</dbReference>
<name>A0A078AQY0_STYLE</name>
<dbReference type="PANTHER" id="PTHR24006">
    <property type="entry name" value="UBIQUITIN CARBOXYL-TERMINAL HYDROLASE"/>
    <property type="match status" value="1"/>
</dbReference>
<proteinExistence type="predicted"/>
<dbReference type="Pfam" id="PF06337">
    <property type="entry name" value="DUSP"/>
    <property type="match status" value="1"/>
</dbReference>
<feature type="compositionally biased region" description="Basic and acidic residues" evidence="5">
    <location>
        <begin position="736"/>
        <end position="752"/>
    </location>
</feature>
<evidence type="ECO:0000256" key="5">
    <source>
        <dbReference type="SAM" id="MobiDB-lite"/>
    </source>
</evidence>
<feature type="domain" description="DUSP" evidence="7">
    <location>
        <begin position="233"/>
        <end position="372"/>
    </location>
</feature>
<feature type="domain" description="USP" evidence="6">
    <location>
        <begin position="880"/>
        <end position="1382"/>
    </location>
</feature>
<dbReference type="PROSITE" id="PS50235">
    <property type="entry name" value="USP_3"/>
    <property type="match status" value="1"/>
</dbReference>
<reference evidence="8 9" key="1">
    <citation type="submission" date="2014-06" db="EMBL/GenBank/DDBJ databases">
        <authorList>
            <person name="Swart Estienne"/>
        </authorList>
    </citation>
    <scope>NUCLEOTIDE SEQUENCE [LARGE SCALE GENOMIC DNA]</scope>
    <source>
        <strain evidence="8 9">130c</strain>
    </source>
</reference>
<dbReference type="GO" id="GO:0005634">
    <property type="term" value="C:nucleus"/>
    <property type="evidence" value="ECO:0007669"/>
    <property type="project" value="TreeGrafter"/>
</dbReference>
<evidence type="ECO:0000313" key="8">
    <source>
        <dbReference type="EMBL" id="CDW84830.1"/>
    </source>
</evidence>
<dbReference type="EMBL" id="CCKQ01013191">
    <property type="protein sequence ID" value="CDW84830.1"/>
    <property type="molecule type" value="Genomic_DNA"/>
</dbReference>
<feature type="compositionally biased region" description="Low complexity" evidence="5">
    <location>
        <begin position="826"/>
        <end position="845"/>
    </location>
</feature>
<dbReference type="InterPro" id="IPR035927">
    <property type="entry name" value="DUSP-like_sf"/>
</dbReference>
<dbReference type="GO" id="GO:0005829">
    <property type="term" value="C:cytosol"/>
    <property type="evidence" value="ECO:0007669"/>
    <property type="project" value="TreeGrafter"/>
</dbReference>
<feature type="compositionally biased region" description="Basic and acidic residues" evidence="5">
    <location>
        <begin position="45"/>
        <end position="54"/>
    </location>
</feature>
<evidence type="ECO:0000256" key="2">
    <source>
        <dbReference type="ARBA" id="ARBA00022771"/>
    </source>
</evidence>
<keyword evidence="9" id="KW-1185">Reference proteome</keyword>
<evidence type="ECO:0000256" key="4">
    <source>
        <dbReference type="SAM" id="Coils"/>
    </source>
</evidence>
<dbReference type="GO" id="GO:0004843">
    <property type="term" value="F:cysteine-type deubiquitinase activity"/>
    <property type="evidence" value="ECO:0007669"/>
    <property type="project" value="InterPro"/>
</dbReference>
<keyword evidence="2" id="KW-0863">Zinc-finger</keyword>
<dbReference type="InterPro" id="IPR038765">
    <property type="entry name" value="Papain-like_cys_pep_sf"/>
</dbReference>
<evidence type="ECO:0000259" key="6">
    <source>
        <dbReference type="PROSITE" id="PS50235"/>
    </source>
</evidence>
<dbReference type="Gene3D" id="3.30.2230.10">
    <property type="entry name" value="DUSP-like"/>
    <property type="match status" value="1"/>
</dbReference>
<accession>A0A078AQY0</accession>